<dbReference type="AlphaFoldDB" id="A0A9W9ZFD8"/>
<sequence>MKPEAAMNASSQSSTELDAILRNQEALLCNQQRLEQKLDQILAFASLLSLAIHTLTTASPVIPVQPTTSASALIAVPFALSSPAAGDQPQSDEEGLSTDNLFQLSKKARSRANFAVQLLKELFEPSELEGRNIAGTHGKERVDPEKIEQIKTEVHKYYPVATADIDSRWQDC</sequence>
<dbReference type="EMBL" id="MU826352">
    <property type="protein sequence ID" value="KAJ7380671.1"/>
    <property type="molecule type" value="Genomic_DNA"/>
</dbReference>
<reference evidence="1" key="1">
    <citation type="submission" date="2023-01" db="EMBL/GenBank/DDBJ databases">
        <title>Genome assembly of the deep-sea coral Lophelia pertusa.</title>
        <authorList>
            <person name="Herrera S."/>
            <person name="Cordes E."/>
        </authorList>
    </citation>
    <scope>NUCLEOTIDE SEQUENCE</scope>
    <source>
        <strain evidence="1">USNM1676648</strain>
        <tissue evidence="1">Polyp</tissue>
    </source>
</reference>
<organism evidence="1 2">
    <name type="scientific">Desmophyllum pertusum</name>
    <dbReference type="NCBI Taxonomy" id="174260"/>
    <lineage>
        <taxon>Eukaryota</taxon>
        <taxon>Metazoa</taxon>
        <taxon>Cnidaria</taxon>
        <taxon>Anthozoa</taxon>
        <taxon>Hexacorallia</taxon>
        <taxon>Scleractinia</taxon>
        <taxon>Caryophylliina</taxon>
        <taxon>Caryophylliidae</taxon>
        <taxon>Desmophyllum</taxon>
    </lineage>
</organism>
<evidence type="ECO:0000313" key="1">
    <source>
        <dbReference type="EMBL" id="KAJ7380671.1"/>
    </source>
</evidence>
<dbReference type="Proteomes" id="UP001163046">
    <property type="component" value="Unassembled WGS sequence"/>
</dbReference>
<accession>A0A9W9ZFD8</accession>
<dbReference type="OrthoDB" id="5989657at2759"/>
<gene>
    <name evidence="1" type="ORF">OS493_007037</name>
</gene>
<name>A0A9W9ZFD8_9CNID</name>
<protein>
    <submittedName>
        <fullName evidence="1">Uncharacterized protein</fullName>
    </submittedName>
</protein>
<comment type="caution">
    <text evidence="1">The sequence shown here is derived from an EMBL/GenBank/DDBJ whole genome shotgun (WGS) entry which is preliminary data.</text>
</comment>
<keyword evidence="2" id="KW-1185">Reference proteome</keyword>
<proteinExistence type="predicted"/>
<evidence type="ECO:0000313" key="2">
    <source>
        <dbReference type="Proteomes" id="UP001163046"/>
    </source>
</evidence>